<evidence type="ECO:0000313" key="2">
    <source>
        <dbReference type="Proteomes" id="UP001057452"/>
    </source>
</evidence>
<feature type="non-terminal residue" evidence="1">
    <location>
        <position position="50"/>
    </location>
</feature>
<organism evidence="1 2">
    <name type="scientific">Chaenocephalus aceratus</name>
    <name type="common">Blackfin icefish</name>
    <name type="synonym">Chaenichthys aceratus</name>
    <dbReference type="NCBI Taxonomy" id="36190"/>
    <lineage>
        <taxon>Eukaryota</taxon>
        <taxon>Metazoa</taxon>
        <taxon>Chordata</taxon>
        <taxon>Craniata</taxon>
        <taxon>Vertebrata</taxon>
        <taxon>Euteleostomi</taxon>
        <taxon>Actinopterygii</taxon>
        <taxon>Neopterygii</taxon>
        <taxon>Teleostei</taxon>
        <taxon>Neoteleostei</taxon>
        <taxon>Acanthomorphata</taxon>
        <taxon>Eupercaria</taxon>
        <taxon>Perciformes</taxon>
        <taxon>Notothenioidei</taxon>
        <taxon>Channichthyidae</taxon>
        <taxon>Chaenocephalus</taxon>
    </lineage>
</organism>
<accession>A0ACB9XC20</accession>
<proteinExistence type="predicted"/>
<comment type="caution">
    <text evidence="1">The sequence shown here is derived from an EMBL/GenBank/DDBJ whole genome shotgun (WGS) entry which is preliminary data.</text>
</comment>
<dbReference type="Proteomes" id="UP001057452">
    <property type="component" value="Chromosome 7"/>
</dbReference>
<protein>
    <submittedName>
        <fullName evidence="1">Uncharacterized protein</fullName>
    </submittedName>
</protein>
<keyword evidence="2" id="KW-1185">Reference proteome</keyword>
<feature type="non-terminal residue" evidence="1">
    <location>
        <position position="1"/>
    </location>
</feature>
<sequence>VQDAKRVNKHNLRKKPSTWKTNVAHPRWHLSDQAAKCLHRMKALYEVLVD</sequence>
<name>A0ACB9XC20_CHAAC</name>
<dbReference type="EMBL" id="CM043791">
    <property type="protein sequence ID" value="KAI4824357.1"/>
    <property type="molecule type" value="Genomic_DNA"/>
</dbReference>
<gene>
    <name evidence="1" type="ORF">KUCAC02_012875</name>
</gene>
<reference evidence="1" key="1">
    <citation type="submission" date="2022-05" db="EMBL/GenBank/DDBJ databases">
        <title>Chromosome-level genome of Chaenocephalus aceratus.</title>
        <authorList>
            <person name="Park H."/>
        </authorList>
    </citation>
    <scope>NUCLEOTIDE SEQUENCE</scope>
    <source>
        <strain evidence="1">KU_202001</strain>
    </source>
</reference>
<evidence type="ECO:0000313" key="1">
    <source>
        <dbReference type="EMBL" id="KAI4824357.1"/>
    </source>
</evidence>